<evidence type="ECO:0000313" key="3">
    <source>
        <dbReference type="EMBL" id="MCG2430739.1"/>
    </source>
</evidence>
<feature type="repeat" description="TPR" evidence="1">
    <location>
        <begin position="269"/>
        <end position="302"/>
    </location>
</feature>
<proteinExistence type="predicted"/>
<keyword evidence="1" id="KW-0802">TPR repeat</keyword>
<feature type="compositionally biased region" description="Basic and acidic residues" evidence="2">
    <location>
        <begin position="136"/>
        <end position="161"/>
    </location>
</feature>
<feature type="region of interest" description="Disordered" evidence="2">
    <location>
        <begin position="135"/>
        <end position="161"/>
    </location>
</feature>
<gene>
    <name evidence="3" type="ORF">K8344_06375</name>
</gene>
<dbReference type="AlphaFoldDB" id="A0A9X1U3G9"/>
<organism evidence="3 4">
    <name type="scientific">Aequorivita xiaoshiensis</name>
    <dbReference type="NCBI Taxonomy" id="2874476"/>
    <lineage>
        <taxon>Bacteria</taxon>
        <taxon>Pseudomonadati</taxon>
        <taxon>Bacteroidota</taxon>
        <taxon>Flavobacteriia</taxon>
        <taxon>Flavobacteriales</taxon>
        <taxon>Flavobacteriaceae</taxon>
        <taxon>Aequorivita</taxon>
    </lineage>
</organism>
<evidence type="ECO:0000313" key="4">
    <source>
        <dbReference type="Proteomes" id="UP001139462"/>
    </source>
</evidence>
<keyword evidence="4" id="KW-1185">Reference proteome</keyword>
<dbReference type="EMBL" id="JAIRBB010000003">
    <property type="protein sequence ID" value="MCG2430739.1"/>
    <property type="molecule type" value="Genomic_DNA"/>
</dbReference>
<feature type="compositionally biased region" description="Polar residues" evidence="2">
    <location>
        <begin position="243"/>
        <end position="258"/>
    </location>
</feature>
<feature type="region of interest" description="Disordered" evidence="2">
    <location>
        <begin position="186"/>
        <end position="216"/>
    </location>
</feature>
<feature type="region of interest" description="Disordered" evidence="2">
    <location>
        <begin position="234"/>
        <end position="258"/>
    </location>
</feature>
<dbReference type="RefSeq" id="WP_237607903.1">
    <property type="nucleotide sequence ID" value="NZ_JAIRBB010000003.1"/>
</dbReference>
<reference evidence="3" key="1">
    <citation type="submission" date="2021-09" db="EMBL/GenBank/DDBJ databases">
        <title>Genome of Aequorivita sp. strain F64183.</title>
        <authorList>
            <person name="Wang Y."/>
        </authorList>
    </citation>
    <scope>NUCLEOTIDE SEQUENCE</scope>
    <source>
        <strain evidence="3">F64183</strain>
    </source>
</reference>
<evidence type="ECO:0008006" key="5">
    <source>
        <dbReference type="Google" id="ProtNLM"/>
    </source>
</evidence>
<feature type="compositionally biased region" description="Basic and acidic residues" evidence="2">
    <location>
        <begin position="186"/>
        <end position="201"/>
    </location>
</feature>
<evidence type="ECO:0000256" key="2">
    <source>
        <dbReference type="SAM" id="MobiDB-lite"/>
    </source>
</evidence>
<name>A0A9X1U3G9_9FLAO</name>
<feature type="compositionally biased region" description="Polar residues" evidence="2">
    <location>
        <begin position="204"/>
        <end position="213"/>
    </location>
</feature>
<evidence type="ECO:0000256" key="1">
    <source>
        <dbReference type="PROSITE-ProRule" id="PRU00339"/>
    </source>
</evidence>
<accession>A0A9X1U3G9</accession>
<protein>
    <recommendedName>
        <fullName evidence="5">Tetratricopeptide repeat protein</fullName>
    </recommendedName>
</protein>
<dbReference type="PROSITE" id="PS50005">
    <property type="entry name" value="TPR"/>
    <property type="match status" value="1"/>
</dbReference>
<dbReference type="Proteomes" id="UP001139462">
    <property type="component" value="Unassembled WGS sequence"/>
</dbReference>
<sequence>MNISNFTYLLANPQNLTSEDLAALDLLIRKYPYFQSARALQLKGLKNQDSFLYNDALKLTAAHTTDRDILFEYITSEKFIQNEISQTILQHDDSVNEINVVSENINDEVKEENERLLKAEIKKAEDILNPKLFQRKAQDVTETPQEKEESPENILKTDKPLEFTKSDTHSFSEWLKLTKAKPIERKEASKDLHSENAKEDDSLIESNNEGTFNQEEKERKFQLIEKFIQERPKIIPSADSDKSSQSGTSIPDNPSNKALLTDFTQSSDSLMTETLAKVYLQQKNYKKAIQAYKILILKNPEKSGFFADQIRAIEKLTNTE</sequence>
<comment type="caution">
    <text evidence="3">The sequence shown here is derived from an EMBL/GenBank/DDBJ whole genome shotgun (WGS) entry which is preliminary data.</text>
</comment>
<dbReference type="InterPro" id="IPR019734">
    <property type="entry name" value="TPR_rpt"/>
</dbReference>